<dbReference type="GO" id="GO:0005840">
    <property type="term" value="C:ribosome"/>
    <property type="evidence" value="ECO:0007669"/>
    <property type="project" value="UniProtKB-KW"/>
</dbReference>
<dbReference type="Proteomes" id="UP000184603">
    <property type="component" value="Unassembled WGS sequence"/>
</dbReference>
<dbReference type="InterPro" id="IPR020594">
    <property type="entry name" value="Ribosomal_bL9_bac/chp"/>
</dbReference>
<proteinExistence type="inferred from homology"/>
<evidence type="ECO:0000256" key="4">
    <source>
        <dbReference type="ARBA" id="ARBA00022980"/>
    </source>
</evidence>
<evidence type="ECO:0000313" key="10">
    <source>
        <dbReference type="EMBL" id="SHO46948.1"/>
    </source>
</evidence>
<dbReference type="GO" id="GO:0019843">
    <property type="term" value="F:rRNA binding"/>
    <property type="evidence" value="ECO:0007669"/>
    <property type="project" value="UniProtKB-UniRule"/>
</dbReference>
<evidence type="ECO:0000256" key="3">
    <source>
        <dbReference type="ARBA" id="ARBA00022884"/>
    </source>
</evidence>
<evidence type="ECO:0000256" key="1">
    <source>
        <dbReference type="ARBA" id="ARBA00010605"/>
    </source>
</evidence>
<dbReference type="RefSeq" id="WP_073613017.1">
    <property type="nucleotide sequence ID" value="NZ_FRFE01000006.1"/>
</dbReference>
<dbReference type="InterPro" id="IPR000244">
    <property type="entry name" value="Ribosomal_bL9"/>
</dbReference>
<comment type="function">
    <text evidence="7">Binds to the 23S rRNA.</text>
</comment>
<evidence type="ECO:0000256" key="7">
    <source>
        <dbReference type="HAMAP-Rule" id="MF_00503"/>
    </source>
</evidence>
<evidence type="ECO:0000256" key="2">
    <source>
        <dbReference type="ARBA" id="ARBA00022730"/>
    </source>
</evidence>
<dbReference type="InterPro" id="IPR036791">
    <property type="entry name" value="Ribosomal_bL9_C_sf"/>
</dbReference>
<accession>A0A1M7Y4D5</accession>
<keyword evidence="3 7" id="KW-0694">RNA-binding</keyword>
<keyword evidence="4 7" id="KW-0689">Ribosomal protein</keyword>
<evidence type="ECO:0000256" key="8">
    <source>
        <dbReference type="SAM" id="Coils"/>
    </source>
</evidence>
<dbReference type="GO" id="GO:1990904">
    <property type="term" value="C:ribonucleoprotein complex"/>
    <property type="evidence" value="ECO:0007669"/>
    <property type="project" value="UniProtKB-KW"/>
</dbReference>
<dbReference type="InterPro" id="IPR009027">
    <property type="entry name" value="Ribosomal_bL9/RNase_H1_N"/>
</dbReference>
<keyword evidence="8" id="KW-0175">Coiled coil</keyword>
<sequence length="151" mass="16370">MKLILKETISTLGQEGTVVTVKPGYGRNYLLPQGKAVVATQENLAVLEENKAVIEARLAEERKQAEALSKKIAGIEIVIEQLAGDDERLFGSVTNADICAKLAEKNIVIDKKQIQLSEPIKVLGENVIPVKVGFQMFADVTVKVVRAATEA</sequence>
<feature type="coiled-coil region" evidence="8">
    <location>
        <begin position="37"/>
        <end position="78"/>
    </location>
</feature>
<feature type="domain" description="Ribosomal protein L9" evidence="9">
    <location>
        <begin position="13"/>
        <end position="40"/>
    </location>
</feature>
<dbReference type="GO" id="GO:0006412">
    <property type="term" value="P:translation"/>
    <property type="evidence" value="ECO:0007669"/>
    <property type="project" value="UniProtKB-UniRule"/>
</dbReference>
<evidence type="ECO:0000259" key="9">
    <source>
        <dbReference type="PROSITE" id="PS00651"/>
    </source>
</evidence>
<keyword evidence="11" id="KW-1185">Reference proteome</keyword>
<evidence type="ECO:0000256" key="6">
    <source>
        <dbReference type="ARBA" id="ARBA00035292"/>
    </source>
</evidence>
<protein>
    <recommendedName>
        <fullName evidence="6 7">Large ribosomal subunit protein bL9</fullName>
    </recommendedName>
</protein>
<dbReference type="PANTHER" id="PTHR21368">
    <property type="entry name" value="50S RIBOSOMAL PROTEIN L9"/>
    <property type="match status" value="1"/>
</dbReference>
<reference evidence="10 11" key="1">
    <citation type="submission" date="2016-12" db="EMBL/GenBank/DDBJ databases">
        <authorList>
            <person name="Song W.-J."/>
            <person name="Kurnit D.M."/>
        </authorList>
    </citation>
    <scope>NUCLEOTIDE SEQUENCE [LARGE SCALE GENOMIC DNA]</scope>
    <source>
        <strain evidence="10 11">DSM 18488</strain>
    </source>
</reference>
<dbReference type="HAMAP" id="MF_00503">
    <property type="entry name" value="Ribosomal_bL9"/>
    <property type="match status" value="1"/>
</dbReference>
<dbReference type="OrthoDB" id="9788336at2"/>
<dbReference type="Gene3D" id="3.10.430.100">
    <property type="entry name" value="Ribosomal protein L9, C-terminal domain"/>
    <property type="match status" value="1"/>
</dbReference>
<dbReference type="AlphaFoldDB" id="A0A1M7Y4D5"/>
<dbReference type="InterPro" id="IPR036935">
    <property type="entry name" value="Ribosomal_bL9_N_sf"/>
</dbReference>
<dbReference type="PROSITE" id="PS00651">
    <property type="entry name" value="RIBOSOMAL_L9"/>
    <property type="match status" value="1"/>
</dbReference>
<evidence type="ECO:0000313" key="11">
    <source>
        <dbReference type="Proteomes" id="UP000184603"/>
    </source>
</evidence>
<dbReference type="GO" id="GO:0003735">
    <property type="term" value="F:structural constituent of ribosome"/>
    <property type="evidence" value="ECO:0007669"/>
    <property type="project" value="InterPro"/>
</dbReference>
<dbReference type="InterPro" id="IPR020069">
    <property type="entry name" value="Ribosomal_bL9_C"/>
</dbReference>
<keyword evidence="2 7" id="KW-0699">rRNA-binding</keyword>
<dbReference type="Pfam" id="PF01281">
    <property type="entry name" value="Ribosomal_L9_N"/>
    <property type="match status" value="1"/>
</dbReference>
<gene>
    <name evidence="7" type="primary">rplI</name>
    <name evidence="10" type="ORF">SAMN02745220_01706</name>
</gene>
<dbReference type="NCBIfam" id="TIGR00158">
    <property type="entry name" value="L9"/>
    <property type="match status" value="1"/>
</dbReference>
<dbReference type="EMBL" id="FRFE01000006">
    <property type="protein sequence ID" value="SHO46948.1"/>
    <property type="molecule type" value="Genomic_DNA"/>
</dbReference>
<dbReference type="SUPFAM" id="SSF55658">
    <property type="entry name" value="L9 N-domain-like"/>
    <property type="match status" value="1"/>
</dbReference>
<organism evidence="10 11">
    <name type="scientific">Desulfopila aestuarii DSM 18488</name>
    <dbReference type="NCBI Taxonomy" id="1121416"/>
    <lineage>
        <taxon>Bacteria</taxon>
        <taxon>Pseudomonadati</taxon>
        <taxon>Thermodesulfobacteriota</taxon>
        <taxon>Desulfobulbia</taxon>
        <taxon>Desulfobulbales</taxon>
        <taxon>Desulfocapsaceae</taxon>
        <taxon>Desulfopila</taxon>
    </lineage>
</organism>
<dbReference type="SUPFAM" id="SSF55653">
    <property type="entry name" value="Ribosomal protein L9 C-domain"/>
    <property type="match status" value="1"/>
</dbReference>
<comment type="similarity">
    <text evidence="1 7">Belongs to the bacterial ribosomal protein bL9 family.</text>
</comment>
<evidence type="ECO:0000256" key="5">
    <source>
        <dbReference type="ARBA" id="ARBA00023274"/>
    </source>
</evidence>
<dbReference type="STRING" id="1121416.SAMN02745220_01706"/>
<dbReference type="Gene3D" id="3.40.5.10">
    <property type="entry name" value="Ribosomal protein L9, N-terminal domain"/>
    <property type="match status" value="1"/>
</dbReference>
<dbReference type="Pfam" id="PF03948">
    <property type="entry name" value="Ribosomal_L9_C"/>
    <property type="match status" value="1"/>
</dbReference>
<dbReference type="InterPro" id="IPR020070">
    <property type="entry name" value="Ribosomal_bL9_N"/>
</dbReference>
<keyword evidence="5 7" id="KW-0687">Ribonucleoprotein</keyword>
<name>A0A1M7Y4D5_9BACT</name>